<proteinExistence type="predicted"/>
<feature type="signal peptide" evidence="1">
    <location>
        <begin position="1"/>
        <end position="19"/>
    </location>
</feature>
<evidence type="ECO:0008006" key="4">
    <source>
        <dbReference type="Google" id="ProtNLM"/>
    </source>
</evidence>
<keyword evidence="3" id="KW-1185">Reference proteome</keyword>
<accession>A0A2A5KKK1</accession>
<evidence type="ECO:0000256" key="1">
    <source>
        <dbReference type="SAM" id="SignalP"/>
    </source>
</evidence>
<reference evidence="2 3" key="1">
    <citation type="submission" date="2017-09" db="EMBL/GenBank/DDBJ databases">
        <title>Comparative genomics of rhizobia isolated from Phaseolus vulgaris in China.</title>
        <authorList>
            <person name="Tong W."/>
        </authorList>
    </citation>
    <scope>NUCLEOTIDE SEQUENCE [LARGE SCALE GENOMIC DNA]</scope>
    <source>
        <strain evidence="2 3">L101</strain>
    </source>
</reference>
<organism evidence="2 3">
    <name type="scientific">Rhizobium sophoriradicis</name>
    <dbReference type="NCBI Taxonomy" id="1535245"/>
    <lineage>
        <taxon>Bacteria</taxon>
        <taxon>Pseudomonadati</taxon>
        <taxon>Pseudomonadota</taxon>
        <taxon>Alphaproteobacteria</taxon>
        <taxon>Hyphomicrobiales</taxon>
        <taxon>Rhizobiaceae</taxon>
        <taxon>Rhizobium/Agrobacterium group</taxon>
        <taxon>Rhizobium</taxon>
    </lineage>
</organism>
<evidence type="ECO:0000313" key="2">
    <source>
        <dbReference type="EMBL" id="PCK77481.1"/>
    </source>
</evidence>
<name>A0A2A5KKK1_9HYPH</name>
<dbReference type="AlphaFoldDB" id="A0A2A5KKK1"/>
<protein>
    <recommendedName>
        <fullName evidence="4">VWA domain-containing protein</fullName>
    </recommendedName>
</protein>
<sequence>MRFLSVALAFAFSATASFAQVKTEDESCSTNGAKPSLRQTVVIVDGNVAVPDKAEGPAPENQEWRKFTARFFDANNQNIDQVMAPRERITIAIANSDGSGLTSIFTGCVPLVSKAEADSLNASTTSMQKFFGKDWVSAQRDVAESFTRAATLALIEGLKKAKVGVPGTKKPFAHGALMQAINKGQSYSIASGLPRVIVYSDLTRYDMPVSDVAGSRQQGRMDAEAISLDLQRADIDLFSTGSALSEAQTEYLKAFFLAGKAKVDTIGSSGSSLTENKEPVSSAVYQGAISYGKGQYPVRMRLARDQNGSVVMSWMEEQSNRTLFAPFSGILNCESESKCEFVGDRVFAQIWTDKPGPEPACEKWMPFGGLRDLSFALDGDVLNGKISDGVCIINSMEDGVEFQLRRVPNAVF</sequence>
<dbReference type="EMBL" id="NXDM01000042">
    <property type="protein sequence ID" value="PCK77481.1"/>
    <property type="molecule type" value="Genomic_DNA"/>
</dbReference>
<keyword evidence="1" id="KW-0732">Signal</keyword>
<dbReference type="RefSeq" id="WP_096764845.1">
    <property type="nucleotide sequence ID" value="NZ_NXDM01000042.1"/>
</dbReference>
<gene>
    <name evidence="2" type="ORF">CPT34_29650</name>
</gene>
<evidence type="ECO:0000313" key="3">
    <source>
        <dbReference type="Proteomes" id="UP000218807"/>
    </source>
</evidence>
<feature type="chain" id="PRO_5012630730" description="VWA domain-containing protein" evidence="1">
    <location>
        <begin position="20"/>
        <end position="412"/>
    </location>
</feature>
<comment type="caution">
    <text evidence="2">The sequence shown here is derived from an EMBL/GenBank/DDBJ whole genome shotgun (WGS) entry which is preliminary data.</text>
</comment>
<dbReference type="Proteomes" id="UP000218807">
    <property type="component" value="Unassembled WGS sequence"/>
</dbReference>